<dbReference type="NCBIfam" id="TIGR01474">
    <property type="entry name" value="ubiA_proteo"/>
    <property type="match status" value="1"/>
</dbReference>
<dbReference type="InterPro" id="IPR000537">
    <property type="entry name" value="UbiA_prenyltransferase"/>
</dbReference>
<dbReference type="CDD" id="cd13959">
    <property type="entry name" value="PT_UbiA_COQ2"/>
    <property type="match status" value="1"/>
</dbReference>
<dbReference type="GO" id="GO:0005886">
    <property type="term" value="C:plasma membrane"/>
    <property type="evidence" value="ECO:0007669"/>
    <property type="project" value="UniProtKB-SubCell"/>
</dbReference>
<keyword evidence="6 11" id="KW-0808">Transferase</keyword>
<dbReference type="AlphaFoldDB" id="A9H114"/>
<feature type="transmembrane region" description="Helical" evidence="11">
    <location>
        <begin position="213"/>
        <end position="235"/>
    </location>
</feature>
<feature type="compositionally biased region" description="Polar residues" evidence="13">
    <location>
        <begin position="27"/>
        <end position="36"/>
    </location>
</feature>
<keyword evidence="15" id="KW-1185">Reference proteome</keyword>
<keyword evidence="8 11" id="KW-0812">Transmembrane</keyword>
<dbReference type="KEGG" id="gdi:GDI3252"/>
<comment type="function">
    <text evidence="11">Catalyzes the prenylation of para-hydroxybenzoate (PHB) with an all-trans polyprenyl group. Mediates the second step in the final reaction sequence of ubiquinone-8 (UQ-8) biosynthesis, which is the condensation of the polyisoprenoid side chain with PHB, generating the first membrane-bound Q intermediate 3-octaprenyl-4-hydroxybenzoate.</text>
</comment>
<dbReference type="UniPathway" id="UPA00232"/>
<reference evidence="14 15" key="1">
    <citation type="journal article" date="2009" name="BMC Genomics">
        <title>Complete genome sequence of the sugarcane nitrogen-fixing endophyte Gluconacetobacter diazotrophicus Pal5.</title>
        <authorList>
            <person name="Bertalan M."/>
            <person name="Albano R."/>
            <person name="Padua V."/>
            <person name="Rouws L."/>
            <person name="Rojas C."/>
            <person name="Hemerly A."/>
            <person name="Teixeira K."/>
            <person name="Schwab S."/>
            <person name="Araujo J."/>
            <person name="Oliveira A."/>
            <person name="Franca L."/>
            <person name="Magalhaes V."/>
            <person name="Alqueres S."/>
            <person name="Cardoso A."/>
            <person name="Almeida W."/>
            <person name="Loureiro M.M."/>
            <person name="Nogueira E."/>
            <person name="Cidade D."/>
            <person name="Oliveira D."/>
            <person name="Simao T."/>
            <person name="Macedo J."/>
            <person name="Valadao A."/>
            <person name="Dreschsel M."/>
            <person name="Freitas F."/>
            <person name="Vidal M."/>
            <person name="Guedes H."/>
            <person name="Rodrigues E."/>
            <person name="Meneses C."/>
            <person name="Brioso P."/>
            <person name="Pozzer L."/>
            <person name="Figueiredo D."/>
            <person name="Montano H."/>
            <person name="Junior J."/>
            <person name="Filho G."/>
            <person name="Flores V."/>
            <person name="Ferreira B."/>
            <person name="Branco A."/>
            <person name="Gonzalez P."/>
            <person name="Guillobel H."/>
            <person name="Lemos M."/>
            <person name="Seibel L."/>
            <person name="Macedo J."/>
            <person name="Alves-Ferreira M."/>
            <person name="Sachetto-Martins G."/>
            <person name="Coelho A."/>
            <person name="Santos E."/>
            <person name="Amaral G."/>
            <person name="Neves A."/>
            <person name="Pacheco A.B."/>
            <person name="Carvalho D."/>
            <person name="Lery L."/>
            <person name="Bisch P."/>
            <person name="Rossle S.C."/>
            <person name="Urmenyi T."/>
            <person name="Kruger W.V."/>
            <person name="Martins O."/>
            <person name="Baldani J.I."/>
            <person name="Ferreira P.C."/>
        </authorList>
    </citation>
    <scope>NUCLEOTIDE SEQUENCE [LARGE SCALE GENOMIC DNA]</scope>
    <source>
        <strain evidence="15">ATCC 49037 / DSM 5601 / CCUG 37298 / CIP 103539 / LMG 7603 / PAl5</strain>
    </source>
</reference>
<evidence type="ECO:0000313" key="14">
    <source>
        <dbReference type="EMBL" id="CAP57195.1"/>
    </source>
</evidence>
<evidence type="ECO:0000256" key="9">
    <source>
        <dbReference type="ARBA" id="ARBA00022989"/>
    </source>
</evidence>
<evidence type="ECO:0000256" key="7">
    <source>
        <dbReference type="ARBA" id="ARBA00022688"/>
    </source>
</evidence>
<feature type="transmembrane region" description="Helical" evidence="11">
    <location>
        <begin position="67"/>
        <end position="86"/>
    </location>
</feature>
<evidence type="ECO:0000256" key="8">
    <source>
        <dbReference type="ARBA" id="ARBA00022692"/>
    </source>
</evidence>
<dbReference type="PANTHER" id="PTHR11048:SF28">
    <property type="entry name" value="4-HYDROXYBENZOATE POLYPRENYLTRANSFERASE, MITOCHONDRIAL"/>
    <property type="match status" value="1"/>
</dbReference>
<evidence type="ECO:0000313" key="15">
    <source>
        <dbReference type="Proteomes" id="UP000001176"/>
    </source>
</evidence>
<dbReference type="InterPro" id="IPR030470">
    <property type="entry name" value="UbiA_prenylTrfase_CS"/>
</dbReference>
<comment type="cofactor">
    <cofactor evidence="1 11">
        <name>Mg(2+)</name>
        <dbReference type="ChEBI" id="CHEBI:18420"/>
    </cofactor>
</comment>
<evidence type="ECO:0000256" key="6">
    <source>
        <dbReference type="ARBA" id="ARBA00022679"/>
    </source>
</evidence>
<gene>
    <name evidence="11" type="primary">ubiA</name>
    <name evidence="14" type="ordered locus">GDI3252</name>
</gene>
<feature type="transmembrane region" description="Helical" evidence="11">
    <location>
        <begin position="190"/>
        <end position="207"/>
    </location>
</feature>
<keyword evidence="7 11" id="KW-0831">Ubiquinone biosynthesis</keyword>
<evidence type="ECO:0000256" key="1">
    <source>
        <dbReference type="ARBA" id="ARBA00001946"/>
    </source>
</evidence>
<evidence type="ECO:0000256" key="10">
    <source>
        <dbReference type="ARBA" id="ARBA00023136"/>
    </source>
</evidence>
<evidence type="ECO:0000256" key="13">
    <source>
        <dbReference type="SAM" id="MobiDB-lite"/>
    </source>
</evidence>
<evidence type="ECO:0000256" key="12">
    <source>
        <dbReference type="NCBIfam" id="TIGR01474"/>
    </source>
</evidence>
<keyword evidence="9 11" id="KW-1133">Transmembrane helix</keyword>
<dbReference type="FunFam" id="1.10.357.140:FF:000008">
    <property type="entry name" value="4-hydroxybenzoate octaprenyltransferase"/>
    <property type="match status" value="1"/>
</dbReference>
<comment type="pathway">
    <text evidence="11">Cofactor biosynthesis; ubiquinone biosynthesis.</text>
</comment>
<dbReference type="Proteomes" id="UP000001176">
    <property type="component" value="Chromosome"/>
</dbReference>
<dbReference type="InterPro" id="IPR039653">
    <property type="entry name" value="Prenyltransferase"/>
</dbReference>
<accession>A9H114</accession>
<dbReference type="GO" id="GO:0008412">
    <property type="term" value="F:4-hydroxybenzoate polyprenyltransferase activity"/>
    <property type="evidence" value="ECO:0007669"/>
    <property type="project" value="UniProtKB-UniRule"/>
</dbReference>
<evidence type="ECO:0000256" key="4">
    <source>
        <dbReference type="ARBA" id="ARBA00022475"/>
    </source>
</evidence>
<dbReference type="Pfam" id="PF01040">
    <property type="entry name" value="UbiA"/>
    <property type="match status" value="1"/>
</dbReference>
<sequence>MTASPRRPITRGHSSPARRRHGRTAQAGETSVNRSLPHTDIRTGGWIARLPVPLRPYALLARLDRPIGTWLLFLPGMWGILLASGVDARTRLRLIVLFGIGSVVMRSAGCVVNDMWDRDIDRLVARTAGRPLASGALRMRQAALFLAGLLVIGLVILLQLNPLARVLGASSLILVGLYPLAKRFTWWPQLVMGFTFGFGAPLGYAAATGRVDAAWGALYAATILWQLGFDTIYGFQDMEDDARIGVKSTSRLWAGQPRLFVGACYALAVAALLLAGWLAGCGAGFWIAMALPTIALAWQVAQLDSTDPARCLSLFRFNRETGLAIALAILAGLAGQ</sequence>
<feature type="transmembrane region" description="Helical" evidence="11">
    <location>
        <begin position="259"/>
        <end position="279"/>
    </location>
</feature>
<dbReference type="EC" id="2.5.1.39" evidence="11 12"/>
<keyword evidence="11" id="KW-0460">Magnesium</keyword>
<dbReference type="PROSITE" id="PS00943">
    <property type="entry name" value="UBIA"/>
    <property type="match status" value="1"/>
</dbReference>
<protein>
    <recommendedName>
        <fullName evidence="11 12">4-hydroxybenzoate octaprenyltransferase</fullName>
        <ecNumber evidence="11 12">2.5.1.39</ecNumber>
    </recommendedName>
    <alternativeName>
        <fullName evidence="11">4-HB polyprenyltransferase</fullName>
    </alternativeName>
</protein>
<keyword evidence="4 11" id="KW-1003">Cell membrane</keyword>
<feature type="transmembrane region" description="Helical" evidence="11">
    <location>
        <begin position="137"/>
        <end position="157"/>
    </location>
</feature>
<dbReference type="InterPro" id="IPR006370">
    <property type="entry name" value="HB_polyprenyltransferase-like"/>
</dbReference>
<evidence type="ECO:0000256" key="5">
    <source>
        <dbReference type="ARBA" id="ARBA00022519"/>
    </source>
</evidence>
<dbReference type="HAMAP" id="MF_01635">
    <property type="entry name" value="UbiA"/>
    <property type="match status" value="1"/>
</dbReference>
<name>A9H114_GLUDA</name>
<dbReference type="EMBL" id="AM889285">
    <property type="protein sequence ID" value="CAP57195.1"/>
    <property type="molecule type" value="Genomic_DNA"/>
</dbReference>
<comment type="subcellular location">
    <subcellularLocation>
        <location evidence="11">Cell inner membrane</location>
        <topology evidence="11">Multi-pass membrane protein</topology>
    </subcellularLocation>
    <subcellularLocation>
        <location evidence="2">Membrane</location>
        <topology evidence="2">Multi-pass membrane protein</topology>
    </subcellularLocation>
</comment>
<proteinExistence type="inferred from homology"/>
<keyword evidence="10 11" id="KW-0472">Membrane</keyword>
<comment type="catalytic activity">
    <reaction evidence="11">
        <text>all-trans-octaprenyl diphosphate + 4-hydroxybenzoate = 4-hydroxy-3-(all-trans-octaprenyl)benzoate + diphosphate</text>
        <dbReference type="Rhea" id="RHEA:27782"/>
        <dbReference type="ChEBI" id="CHEBI:1617"/>
        <dbReference type="ChEBI" id="CHEBI:17879"/>
        <dbReference type="ChEBI" id="CHEBI:33019"/>
        <dbReference type="ChEBI" id="CHEBI:57711"/>
        <dbReference type="EC" id="2.5.1.39"/>
    </reaction>
</comment>
<evidence type="ECO:0000256" key="3">
    <source>
        <dbReference type="ARBA" id="ARBA00005985"/>
    </source>
</evidence>
<dbReference type="GO" id="GO:0006744">
    <property type="term" value="P:ubiquinone biosynthetic process"/>
    <property type="evidence" value="ECO:0007669"/>
    <property type="project" value="UniProtKB-UniRule"/>
</dbReference>
<dbReference type="InterPro" id="IPR044878">
    <property type="entry name" value="UbiA_sf"/>
</dbReference>
<evidence type="ECO:0000256" key="11">
    <source>
        <dbReference type="HAMAP-Rule" id="MF_01635"/>
    </source>
</evidence>
<evidence type="ECO:0000256" key="2">
    <source>
        <dbReference type="ARBA" id="ARBA00004141"/>
    </source>
</evidence>
<dbReference type="PANTHER" id="PTHR11048">
    <property type="entry name" value="PRENYLTRANSFERASES"/>
    <property type="match status" value="1"/>
</dbReference>
<dbReference type="Gene3D" id="1.10.357.140">
    <property type="entry name" value="UbiA prenyltransferase"/>
    <property type="match status" value="1"/>
</dbReference>
<comment type="similarity">
    <text evidence="3 11">Belongs to the UbiA prenyltransferase family.</text>
</comment>
<feature type="region of interest" description="Disordered" evidence="13">
    <location>
        <begin position="1"/>
        <end position="37"/>
    </location>
</feature>
<keyword evidence="5 11" id="KW-0997">Cell inner membrane</keyword>
<organism evidence="14 15">
    <name type="scientific">Gluconacetobacter diazotrophicus (strain ATCC 49037 / DSM 5601 / CCUG 37298 / CIP 103539 / LMG 7603 / PAl5)</name>
    <dbReference type="NCBI Taxonomy" id="272568"/>
    <lineage>
        <taxon>Bacteria</taxon>
        <taxon>Pseudomonadati</taxon>
        <taxon>Pseudomonadota</taxon>
        <taxon>Alphaproteobacteria</taxon>
        <taxon>Acetobacterales</taxon>
        <taxon>Acetobacteraceae</taxon>
        <taxon>Gluconacetobacter</taxon>
    </lineage>
</organism>